<accession>A0ABS0EZ87</accession>
<gene>
    <name evidence="1" type="ORF">IW967_00410</name>
</gene>
<evidence type="ECO:0000313" key="1">
    <source>
        <dbReference type="EMBL" id="MBF8376355.1"/>
    </source>
</evidence>
<reference evidence="1 2" key="1">
    <citation type="submission" date="2020-11" db="EMBL/GenBank/DDBJ databases">
        <title>Genomic insight of Alicyclobacillus mali FL 18 reveals a new arsenic-resistant strain, with potential in environmental biotechnology.</title>
        <authorList>
            <person name="Fiorentino G."/>
            <person name="Gallo G."/>
            <person name="Aulitto M."/>
        </authorList>
    </citation>
    <scope>NUCLEOTIDE SEQUENCE [LARGE SCALE GENOMIC DNA]</scope>
    <source>
        <strain evidence="1 2">FL 18</strain>
    </source>
</reference>
<comment type="caution">
    <text evidence="1">The sequence shown here is derived from an EMBL/GenBank/DDBJ whole genome shotgun (WGS) entry which is preliminary data.</text>
</comment>
<sequence>MDIRHPKEQIQNFKSFLVDKPVFRRREVWPTFLQAHFQQWYTPERGLKAAEDVYWHSFLRRVSFDSGSRKRIIYPVRLPGGEWIHVAVPLVDREDPILSSIVFRRVQSEDIEKAIPELQDYYQYFLEYGEPIAKVEDGKIIRKTDEVEV</sequence>
<organism evidence="1 2">
    <name type="scientific">Alicyclobacillus mali</name>
    <name type="common">ex Roth et al. 2021</name>
    <dbReference type="NCBI Taxonomy" id="1123961"/>
    <lineage>
        <taxon>Bacteria</taxon>
        <taxon>Bacillati</taxon>
        <taxon>Bacillota</taxon>
        <taxon>Bacilli</taxon>
        <taxon>Bacillales</taxon>
        <taxon>Alicyclobacillaceae</taxon>
        <taxon>Alicyclobacillus</taxon>
    </lineage>
</organism>
<dbReference type="RefSeq" id="WP_195866753.1">
    <property type="nucleotide sequence ID" value="NZ_JADPKZ010000011.1"/>
</dbReference>
<name>A0ABS0EZ87_9BACL</name>
<evidence type="ECO:0000313" key="2">
    <source>
        <dbReference type="Proteomes" id="UP000642910"/>
    </source>
</evidence>
<dbReference type="EMBL" id="JADPKZ010000011">
    <property type="protein sequence ID" value="MBF8376355.1"/>
    <property type="molecule type" value="Genomic_DNA"/>
</dbReference>
<dbReference type="Proteomes" id="UP000642910">
    <property type="component" value="Unassembled WGS sequence"/>
</dbReference>
<proteinExistence type="predicted"/>
<protein>
    <submittedName>
        <fullName evidence="1">Uncharacterized protein</fullName>
    </submittedName>
</protein>
<keyword evidence="2" id="KW-1185">Reference proteome</keyword>